<feature type="compositionally biased region" description="Basic and acidic residues" evidence="8">
    <location>
        <begin position="876"/>
        <end position="886"/>
    </location>
</feature>
<comment type="subcellular location">
    <subcellularLocation>
        <location evidence="1 7">Cytoplasm</location>
    </subcellularLocation>
</comment>
<proteinExistence type="inferred from homology"/>
<sequence>MQIRRLRLSGFKSFVEPATLTIEPGLTGVVGPNGCGKSNLLEAIRWVMGENSPRSMRSGGMEDVIFAGTASRPPRDFAEVSLQAEADDGSDFEVMRRIERGAGSAYRVNGKDVRAKDVALTFADAATGAHSPALVSQGKIAQVIAAKPAERRMMLEEAAGIAGLHVRRRDAESKLRQTEANLARLEDLMAGLDSQIASLRRQAKQAERYTKLSDEIRVAEARLLFARWRDAATAAEAARSEAQAAEARVGAAKDASDAAQKAQHTAARTLAEARDELADRRDDASAHGHRMAALTSQLEAAEQRLADLDRQKARLEEDREDADRLTRDAAEALARLEKELAANEKALAEAEEARPALARRLEDSESAGRAAELALARATADHAGVEAEWRVAEAAIEQARARLERLDGEARRQESAREALSASGDPDEAVARARDEADSAASDLARLRETLDGERARKDTLQAARDEAASALASARAELAGVEREWTALKRDREARERQAAGRKGRPAALDKVRAAKGYERALAAVLGRDARAPLGHAEGDGRFWTGGSAPAEVADSLARHVPDCPPELAARLALVHVTDEDDGRTLGPGEWLVTTAGHLRRWDGFVARGEGAAEAARLEAENRFTELEGQLPALREAVDTAETAQAAAQEELSALQRALVAAEREIAQANDRERQALRALDQAEDARERLASRRAELEEAKRELADQRAQAAAELATAQERKDALPDPATGRAALEAAQTKNEAARSAQQAAAAELAAHDQGLAVSRERTAAQQGDMASWQARAGEAAQRLSGMEQRFEEIAEERAITAAKPEGLMREIEQGDAVRARLAAALAQAETAVAEAQDAADAADRAFAEATEALASARESRAGLAARAENEEARRSEMTRVSGERFQCPPPLLAGRFEFDESEIGDSAAEADAMERLSASRERIGPVNLVAAEELAKIEDEHGNSAAEQAELAEAVARLRGSIGNLNREGRERLRAAFEQVDTHFRRLFTRLFEGGQAHLALIDSDDPLEAGLEIYAQPPGKRLQSLTLLSGGEQALTAIALIFALFLTNPAPICVLDEVDAPLDDANIDRFCDLLDAMAKETATRYLIVTHNAVTMSRMHRLFGVTMIEKGISRLVSVDLGGAEELLAAE</sequence>
<dbReference type="AlphaFoldDB" id="A0A0G3XB19"/>
<feature type="region of interest" description="Disordered" evidence="8">
    <location>
        <begin position="407"/>
        <end position="441"/>
    </location>
</feature>
<comment type="function">
    <text evidence="7">Required for chromosome condensation and partitioning.</text>
</comment>
<dbReference type="PIRSF" id="PIRSF005719">
    <property type="entry name" value="SMC"/>
    <property type="match status" value="1"/>
</dbReference>
<dbReference type="PATRIC" id="fig|543877.4.peg.1499"/>
<dbReference type="GO" id="GO:0007059">
    <property type="term" value="P:chromosome segregation"/>
    <property type="evidence" value="ECO:0007669"/>
    <property type="project" value="UniProtKB-UniRule"/>
</dbReference>
<dbReference type="InterPro" id="IPR011890">
    <property type="entry name" value="SMC_prok"/>
</dbReference>
<keyword evidence="4 7" id="KW-0067">ATP-binding</keyword>
<dbReference type="Pfam" id="PF02463">
    <property type="entry name" value="SMC_N"/>
    <property type="match status" value="1"/>
</dbReference>
<keyword evidence="5 7" id="KW-0175">Coiled coil</keyword>
<comment type="similarity">
    <text evidence="7">Belongs to the SMC family.</text>
</comment>
<evidence type="ECO:0000259" key="9">
    <source>
        <dbReference type="Pfam" id="PF02463"/>
    </source>
</evidence>
<dbReference type="Proteomes" id="UP000037643">
    <property type="component" value="Chromosome"/>
</dbReference>
<evidence type="ECO:0000256" key="1">
    <source>
        <dbReference type="ARBA" id="ARBA00004496"/>
    </source>
</evidence>
<keyword evidence="11" id="KW-1185">Reference proteome</keyword>
<dbReference type="GO" id="GO:0005737">
    <property type="term" value="C:cytoplasm"/>
    <property type="evidence" value="ECO:0007669"/>
    <property type="project" value="UniProtKB-SubCell"/>
</dbReference>
<dbReference type="HAMAP" id="MF_01894">
    <property type="entry name" value="Smc_prok"/>
    <property type="match status" value="1"/>
</dbReference>
<gene>
    <name evidence="7" type="primary">smc</name>
    <name evidence="10" type="ORF">AM2010_1473</name>
</gene>
<dbReference type="RefSeq" id="WP_047806533.1">
    <property type="nucleotide sequence ID" value="NZ_CP011805.1"/>
</dbReference>
<feature type="region of interest" description="Disordered" evidence="8">
    <location>
        <begin position="702"/>
        <end position="727"/>
    </location>
</feature>
<dbReference type="InterPro" id="IPR024704">
    <property type="entry name" value="SMC"/>
</dbReference>
<feature type="coiled-coil region" evidence="7">
    <location>
        <begin position="161"/>
        <end position="209"/>
    </location>
</feature>
<dbReference type="InterPro" id="IPR003395">
    <property type="entry name" value="RecF/RecN/SMC_N"/>
</dbReference>
<dbReference type="FunFam" id="3.40.50.300:FF:000901">
    <property type="entry name" value="Chromosome partition protein Smc"/>
    <property type="match status" value="1"/>
</dbReference>
<keyword evidence="6 7" id="KW-0238">DNA-binding</keyword>
<evidence type="ECO:0000313" key="10">
    <source>
        <dbReference type="EMBL" id="AKM07543.1"/>
    </source>
</evidence>
<evidence type="ECO:0000256" key="7">
    <source>
        <dbReference type="HAMAP-Rule" id="MF_01894"/>
    </source>
</evidence>
<feature type="region of interest" description="Disordered" evidence="8">
    <location>
        <begin position="873"/>
        <end position="895"/>
    </location>
</feature>
<feature type="domain" description="RecF/RecN/SMC N-terminal" evidence="9">
    <location>
        <begin position="3"/>
        <end position="1122"/>
    </location>
</feature>
<dbReference type="STRING" id="543877.AM2010_1473"/>
<feature type="binding site" evidence="7">
    <location>
        <begin position="32"/>
        <end position="39"/>
    </location>
    <ligand>
        <name>ATP</name>
        <dbReference type="ChEBI" id="CHEBI:30616"/>
    </ligand>
</feature>
<organism evidence="10 11">
    <name type="scientific">Pelagerythrobacter marensis</name>
    <dbReference type="NCBI Taxonomy" id="543877"/>
    <lineage>
        <taxon>Bacteria</taxon>
        <taxon>Pseudomonadati</taxon>
        <taxon>Pseudomonadota</taxon>
        <taxon>Alphaproteobacteria</taxon>
        <taxon>Sphingomonadales</taxon>
        <taxon>Erythrobacteraceae</taxon>
        <taxon>Pelagerythrobacter</taxon>
    </lineage>
</organism>
<dbReference type="Gene3D" id="3.40.50.300">
    <property type="entry name" value="P-loop containing nucleotide triphosphate hydrolases"/>
    <property type="match status" value="2"/>
</dbReference>
<keyword evidence="3 7" id="KW-0547">Nucleotide-binding</keyword>
<accession>A0A0G3XB19</accession>
<dbReference type="InterPro" id="IPR027417">
    <property type="entry name" value="P-loop_NTPase"/>
</dbReference>
<dbReference type="GO" id="GO:0007062">
    <property type="term" value="P:sister chromatid cohesion"/>
    <property type="evidence" value="ECO:0007669"/>
    <property type="project" value="InterPro"/>
</dbReference>
<keyword evidence="2 7" id="KW-0963">Cytoplasm</keyword>
<dbReference type="OrthoDB" id="9808768at2"/>
<evidence type="ECO:0000256" key="6">
    <source>
        <dbReference type="ARBA" id="ARBA00023125"/>
    </source>
</evidence>
<evidence type="ECO:0000256" key="8">
    <source>
        <dbReference type="SAM" id="MobiDB-lite"/>
    </source>
</evidence>
<evidence type="ECO:0000256" key="2">
    <source>
        <dbReference type="ARBA" id="ARBA00022490"/>
    </source>
</evidence>
<comment type="caution">
    <text evidence="7">Lacks conserved residue(s) required for the propagation of feature annotation.</text>
</comment>
<evidence type="ECO:0000256" key="4">
    <source>
        <dbReference type="ARBA" id="ARBA00022840"/>
    </source>
</evidence>
<dbReference type="GO" id="GO:0003677">
    <property type="term" value="F:DNA binding"/>
    <property type="evidence" value="ECO:0007669"/>
    <property type="project" value="UniProtKB-UniRule"/>
</dbReference>
<comment type="subunit">
    <text evidence="7">Homodimer.</text>
</comment>
<dbReference type="PANTHER" id="PTHR18937">
    <property type="entry name" value="STRUCTURAL MAINTENANCE OF CHROMOSOMES SMC FAMILY MEMBER"/>
    <property type="match status" value="1"/>
</dbReference>
<dbReference type="GO" id="GO:0006260">
    <property type="term" value="P:DNA replication"/>
    <property type="evidence" value="ECO:0007669"/>
    <property type="project" value="UniProtKB-UniRule"/>
</dbReference>
<feature type="compositionally biased region" description="Low complexity" evidence="8">
    <location>
        <begin position="708"/>
        <end position="719"/>
    </location>
</feature>
<evidence type="ECO:0000313" key="11">
    <source>
        <dbReference type="Proteomes" id="UP000037643"/>
    </source>
</evidence>
<name>A0A0G3XB19_9SPHN</name>
<evidence type="ECO:0000256" key="5">
    <source>
        <dbReference type="ARBA" id="ARBA00023054"/>
    </source>
</evidence>
<dbReference type="GO" id="GO:0005524">
    <property type="term" value="F:ATP binding"/>
    <property type="evidence" value="ECO:0007669"/>
    <property type="project" value="UniProtKB-UniRule"/>
</dbReference>
<dbReference type="SUPFAM" id="SSF57997">
    <property type="entry name" value="Tropomyosin"/>
    <property type="match status" value="1"/>
</dbReference>
<dbReference type="KEGG" id="amx:AM2010_1473"/>
<dbReference type="GO" id="GO:0016887">
    <property type="term" value="F:ATP hydrolysis activity"/>
    <property type="evidence" value="ECO:0007669"/>
    <property type="project" value="InterPro"/>
</dbReference>
<evidence type="ECO:0000256" key="3">
    <source>
        <dbReference type="ARBA" id="ARBA00022741"/>
    </source>
</evidence>
<dbReference type="EMBL" id="CP011805">
    <property type="protein sequence ID" value="AKM07543.1"/>
    <property type="molecule type" value="Genomic_DNA"/>
</dbReference>
<comment type="domain">
    <text evidence="7">Contains large globular domains required for ATP hydrolysis at each terminus and a third globular domain forming a flexible hinge near the middle of the molecule. These domains are separated by coiled-coil structures.</text>
</comment>
<protein>
    <recommendedName>
        <fullName evidence="7">Chromosome partition protein Smc</fullName>
    </recommendedName>
</protein>
<dbReference type="GO" id="GO:0030261">
    <property type="term" value="P:chromosome condensation"/>
    <property type="evidence" value="ECO:0007669"/>
    <property type="project" value="InterPro"/>
</dbReference>
<feature type="compositionally biased region" description="Basic and acidic residues" evidence="8">
    <location>
        <begin position="407"/>
        <end position="417"/>
    </location>
</feature>
<dbReference type="SUPFAM" id="SSF52540">
    <property type="entry name" value="P-loop containing nucleoside triphosphate hydrolases"/>
    <property type="match status" value="1"/>
</dbReference>
<reference evidence="10 11" key="1">
    <citation type="submission" date="2015-06" db="EMBL/GenBank/DDBJ databases">
        <authorList>
            <person name="Kim K.M."/>
        </authorList>
    </citation>
    <scope>NUCLEOTIDE SEQUENCE [LARGE SCALE GENOMIC DNA]</scope>
    <source>
        <strain evidence="10 11">KCTC 22370</strain>
    </source>
</reference>
<dbReference type="CDD" id="cd03278">
    <property type="entry name" value="ABC_SMC_barmotin"/>
    <property type="match status" value="1"/>
</dbReference>